<evidence type="ECO:0000256" key="3">
    <source>
        <dbReference type="ARBA" id="ARBA00022777"/>
    </source>
</evidence>
<dbReference type="PANTHER" id="PTHR43654:SF1">
    <property type="entry name" value="ISOPENTENYL PHOSPHATE KINASE"/>
    <property type="match status" value="1"/>
</dbReference>
<dbReference type="GO" id="GO:0005524">
    <property type="term" value="F:ATP binding"/>
    <property type="evidence" value="ECO:0007669"/>
    <property type="project" value="UniProtKB-KW"/>
</dbReference>
<evidence type="ECO:0000313" key="7">
    <source>
        <dbReference type="EMBL" id="ETO12281.1"/>
    </source>
</evidence>
<dbReference type="InterPro" id="IPR001048">
    <property type="entry name" value="Asp/Glu/Uridylate_kinase"/>
</dbReference>
<evidence type="ECO:0000256" key="5">
    <source>
        <dbReference type="SAM" id="MobiDB-lite"/>
    </source>
</evidence>
<protein>
    <recommendedName>
        <fullName evidence="6">Aspartate/glutamate/uridylate kinase domain-containing protein</fullName>
    </recommendedName>
</protein>
<evidence type="ECO:0000256" key="1">
    <source>
        <dbReference type="ARBA" id="ARBA00022679"/>
    </source>
</evidence>
<feature type="compositionally biased region" description="Basic and acidic residues" evidence="5">
    <location>
        <begin position="62"/>
        <end position="77"/>
    </location>
</feature>
<dbReference type="GO" id="GO:0004349">
    <property type="term" value="F:glutamate 5-kinase activity"/>
    <property type="evidence" value="ECO:0007669"/>
    <property type="project" value="TreeGrafter"/>
</dbReference>
<dbReference type="Gene3D" id="3.40.1160.10">
    <property type="entry name" value="Acetylglutamate kinase-like"/>
    <property type="match status" value="1"/>
</dbReference>
<dbReference type="GO" id="GO:0005829">
    <property type="term" value="C:cytosol"/>
    <property type="evidence" value="ECO:0007669"/>
    <property type="project" value="TreeGrafter"/>
</dbReference>
<evidence type="ECO:0000313" key="8">
    <source>
        <dbReference type="Proteomes" id="UP000023152"/>
    </source>
</evidence>
<dbReference type="EMBL" id="ASPP01021548">
    <property type="protein sequence ID" value="ETO12281.1"/>
    <property type="molecule type" value="Genomic_DNA"/>
</dbReference>
<sequence>RILQNGMIPVTHEDMVFDDTRGCSILSSDTILEHLTAILAPQRAIFWTNVDGVYERKLAVSSNDEKKNNDHDHDDHTNNATATDVDANSNVNESEYQLMKQVYVNAKGIPQLPTLALQQLKHGHVTTSISLIQDHSKSEKKEPQPQSDEQKGRSLPKFDNTGSMWSKVQVASRCCAMGCDVTITKGGTRDAVLALCGRLTENATVFVPEHH</sequence>
<dbReference type="InterPro" id="IPR036393">
    <property type="entry name" value="AceGlu_kinase-like_sf"/>
</dbReference>
<comment type="caution">
    <text evidence="7">The sequence shown here is derived from an EMBL/GenBank/DDBJ whole genome shotgun (WGS) entry which is preliminary data.</text>
</comment>
<keyword evidence="3" id="KW-0418">Kinase</keyword>
<keyword evidence="2" id="KW-0547">Nucleotide-binding</keyword>
<keyword evidence="8" id="KW-1185">Reference proteome</keyword>
<feature type="non-terminal residue" evidence="7">
    <location>
        <position position="1"/>
    </location>
</feature>
<dbReference type="PANTHER" id="PTHR43654">
    <property type="entry name" value="GLUTAMATE 5-KINASE"/>
    <property type="match status" value="1"/>
</dbReference>
<organism evidence="7 8">
    <name type="scientific">Reticulomyxa filosa</name>
    <dbReference type="NCBI Taxonomy" id="46433"/>
    <lineage>
        <taxon>Eukaryota</taxon>
        <taxon>Sar</taxon>
        <taxon>Rhizaria</taxon>
        <taxon>Retaria</taxon>
        <taxon>Foraminifera</taxon>
        <taxon>Monothalamids</taxon>
        <taxon>Reticulomyxidae</taxon>
        <taxon>Reticulomyxa</taxon>
    </lineage>
</organism>
<gene>
    <name evidence="7" type="ORF">RFI_25098</name>
</gene>
<dbReference type="Pfam" id="PF00696">
    <property type="entry name" value="AA_kinase"/>
    <property type="match status" value="1"/>
</dbReference>
<feature type="domain" description="Aspartate/glutamate/uridylate kinase" evidence="6">
    <location>
        <begin position="2"/>
        <end position="56"/>
    </location>
</feature>
<feature type="region of interest" description="Disordered" evidence="5">
    <location>
        <begin position="132"/>
        <end position="161"/>
    </location>
</feature>
<keyword evidence="1" id="KW-0808">Transferase</keyword>
<accession>X6MF48</accession>
<proteinExistence type="predicted"/>
<keyword evidence="4" id="KW-0067">ATP-binding</keyword>
<evidence type="ECO:0000256" key="2">
    <source>
        <dbReference type="ARBA" id="ARBA00022741"/>
    </source>
</evidence>
<dbReference type="Proteomes" id="UP000023152">
    <property type="component" value="Unassembled WGS sequence"/>
</dbReference>
<reference evidence="7 8" key="1">
    <citation type="journal article" date="2013" name="Curr. Biol.">
        <title>The Genome of the Foraminiferan Reticulomyxa filosa.</title>
        <authorList>
            <person name="Glockner G."/>
            <person name="Hulsmann N."/>
            <person name="Schleicher M."/>
            <person name="Noegel A.A."/>
            <person name="Eichinger L."/>
            <person name="Gallinger C."/>
            <person name="Pawlowski J."/>
            <person name="Sierra R."/>
            <person name="Euteneuer U."/>
            <person name="Pillet L."/>
            <person name="Moustafa A."/>
            <person name="Platzer M."/>
            <person name="Groth M."/>
            <person name="Szafranski K."/>
            <person name="Schliwa M."/>
        </authorList>
    </citation>
    <scope>NUCLEOTIDE SEQUENCE [LARGE SCALE GENOMIC DNA]</scope>
</reference>
<dbReference type="AlphaFoldDB" id="X6MF48"/>
<evidence type="ECO:0000256" key="4">
    <source>
        <dbReference type="ARBA" id="ARBA00022840"/>
    </source>
</evidence>
<dbReference type="SUPFAM" id="SSF53633">
    <property type="entry name" value="Carbamate kinase-like"/>
    <property type="match status" value="1"/>
</dbReference>
<name>X6MF48_RETFI</name>
<evidence type="ECO:0000259" key="6">
    <source>
        <dbReference type="Pfam" id="PF00696"/>
    </source>
</evidence>
<dbReference type="OrthoDB" id="1934954at2759"/>
<feature type="region of interest" description="Disordered" evidence="5">
    <location>
        <begin position="62"/>
        <end position="86"/>
    </location>
</feature>
<feature type="compositionally biased region" description="Basic and acidic residues" evidence="5">
    <location>
        <begin position="134"/>
        <end position="152"/>
    </location>
</feature>